<organism evidence="1 2">
    <name type="scientific">Pseudonocardia tropica</name>
    <dbReference type="NCBI Taxonomy" id="681289"/>
    <lineage>
        <taxon>Bacteria</taxon>
        <taxon>Bacillati</taxon>
        <taxon>Actinomycetota</taxon>
        <taxon>Actinomycetes</taxon>
        <taxon>Pseudonocardiales</taxon>
        <taxon>Pseudonocardiaceae</taxon>
        <taxon>Pseudonocardia</taxon>
    </lineage>
</organism>
<keyword evidence="2" id="KW-1185">Reference proteome</keyword>
<evidence type="ECO:0000313" key="1">
    <source>
        <dbReference type="EMBL" id="MEQ3542287.1"/>
    </source>
</evidence>
<reference evidence="1 2" key="1">
    <citation type="submission" date="2024-03" db="EMBL/GenBank/DDBJ databases">
        <title>Draft genome sequence of Pseudonocardia tropica JCM 19149.</title>
        <authorList>
            <person name="Butdee W."/>
            <person name="Duangmal K."/>
        </authorList>
    </citation>
    <scope>NUCLEOTIDE SEQUENCE [LARGE SCALE GENOMIC DNA]</scope>
    <source>
        <strain evidence="1 2">JCM 19149</strain>
    </source>
</reference>
<name>A0ABV1K232_9PSEU</name>
<sequence>MKTGPAAGRSELAVGAARAIGGYAIVVDRCHPFAAAVDTDGAVCATASWAHLLSPPNAWHHPRRRLLHLDATSVAVHDVGTATAVRLTVGRDGSLGVEPVALAGLSWPTEQYVPLWRARTPLTPGPGWLLGTDLRQTRWCWWATHPAVPAPEHGADGSIVAWAALPDDVAVAAVQHTHKRPFDLRPRVSLRLFDIRRWPSRVLPAVPLPATARWRLDHRRMPTAPASTPSAYEHSAAAKRADALSASRAAAERDAHRLLERGYTDARVTLPDGPSAHDPRIVLDFHSPDHPGRLFRRVDHPLDELGSPGGGLHDLTVILDEDLNAGLLDEIVRRDPDTDLVYI</sequence>
<dbReference type="RefSeq" id="WP_345645652.1">
    <property type="nucleotide sequence ID" value="NZ_BAABLY010000035.1"/>
</dbReference>
<dbReference type="Proteomes" id="UP001464923">
    <property type="component" value="Unassembled WGS sequence"/>
</dbReference>
<accession>A0ABV1K232</accession>
<dbReference type="EMBL" id="JBEDNP010000030">
    <property type="protein sequence ID" value="MEQ3542287.1"/>
    <property type="molecule type" value="Genomic_DNA"/>
</dbReference>
<evidence type="ECO:0000313" key="2">
    <source>
        <dbReference type="Proteomes" id="UP001464923"/>
    </source>
</evidence>
<proteinExistence type="predicted"/>
<comment type="caution">
    <text evidence="1">The sequence shown here is derived from an EMBL/GenBank/DDBJ whole genome shotgun (WGS) entry which is preliminary data.</text>
</comment>
<protein>
    <submittedName>
        <fullName evidence="1">Uncharacterized protein</fullName>
    </submittedName>
</protein>
<gene>
    <name evidence="1" type="ORF">WHI96_26105</name>
</gene>